<protein>
    <recommendedName>
        <fullName evidence="3">Fungal-type protein kinase domain-containing protein</fullName>
    </recommendedName>
</protein>
<dbReference type="Proteomes" id="UP000054166">
    <property type="component" value="Unassembled WGS sequence"/>
</dbReference>
<name>A0A0C3EZV0_PILCF</name>
<dbReference type="EMBL" id="KN833081">
    <property type="protein sequence ID" value="KIM73454.1"/>
    <property type="molecule type" value="Genomic_DNA"/>
</dbReference>
<keyword evidence="2" id="KW-1185">Reference proteome</keyword>
<proteinExistence type="predicted"/>
<reference evidence="2" key="2">
    <citation type="submission" date="2015-01" db="EMBL/GenBank/DDBJ databases">
        <title>Evolutionary Origins and Diversification of the Mycorrhizal Mutualists.</title>
        <authorList>
            <consortium name="DOE Joint Genome Institute"/>
            <consortium name="Mycorrhizal Genomics Consortium"/>
            <person name="Kohler A."/>
            <person name="Kuo A."/>
            <person name="Nagy L.G."/>
            <person name="Floudas D."/>
            <person name="Copeland A."/>
            <person name="Barry K.W."/>
            <person name="Cichocki N."/>
            <person name="Veneault-Fourrey C."/>
            <person name="LaButti K."/>
            <person name="Lindquist E.A."/>
            <person name="Lipzen A."/>
            <person name="Lundell T."/>
            <person name="Morin E."/>
            <person name="Murat C."/>
            <person name="Riley R."/>
            <person name="Ohm R."/>
            <person name="Sun H."/>
            <person name="Tunlid A."/>
            <person name="Henrissat B."/>
            <person name="Grigoriev I.V."/>
            <person name="Hibbett D.S."/>
            <person name="Martin F."/>
        </authorList>
    </citation>
    <scope>NUCLEOTIDE SEQUENCE [LARGE SCALE GENOMIC DNA]</scope>
    <source>
        <strain evidence="2">F 1598</strain>
    </source>
</reference>
<evidence type="ECO:0008006" key="3">
    <source>
        <dbReference type="Google" id="ProtNLM"/>
    </source>
</evidence>
<sequence>MIENFKQALSEEDEDEKSVIASLDHVAAKLAEVQHVPFSSATSLTFAKAKIKAGPLTVISNKIPDLKSLGLTEGVGSNRLTVNQTRDLISLIRAHVSFSTEAGCRILVNAILLHVVSNISSVEFDVSIVPEFRMESTRFEYAATSYGGVVDFLIVKGPPVSIKFLLGGPQLAFTDPDMVKHFSSNIYEAKRDGFRDAIPQAAMAGASYCRQHNLSTFRGCVTNGEIWVFFIFNAADSGEGGTVSISDEFRLREDLAGLPLVLGLLSDWIMNSKERKQQFFTYFNP</sequence>
<evidence type="ECO:0000313" key="1">
    <source>
        <dbReference type="EMBL" id="KIM73454.1"/>
    </source>
</evidence>
<dbReference type="OrthoDB" id="3248728at2759"/>
<dbReference type="HOGENOM" id="CLU_064123_0_0_1"/>
<accession>A0A0C3EZV0</accession>
<evidence type="ECO:0000313" key="2">
    <source>
        <dbReference type="Proteomes" id="UP000054166"/>
    </source>
</evidence>
<gene>
    <name evidence="1" type="ORF">PILCRDRAFT_829123</name>
</gene>
<organism evidence="1 2">
    <name type="scientific">Piloderma croceum (strain F 1598)</name>
    <dbReference type="NCBI Taxonomy" id="765440"/>
    <lineage>
        <taxon>Eukaryota</taxon>
        <taxon>Fungi</taxon>
        <taxon>Dikarya</taxon>
        <taxon>Basidiomycota</taxon>
        <taxon>Agaricomycotina</taxon>
        <taxon>Agaricomycetes</taxon>
        <taxon>Agaricomycetidae</taxon>
        <taxon>Atheliales</taxon>
        <taxon>Atheliaceae</taxon>
        <taxon>Piloderma</taxon>
    </lineage>
</organism>
<dbReference type="AlphaFoldDB" id="A0A0C3EZV0"/>
<reference evidence="1 2" key="1">
    <citation type="submission" date="2014-04" db="EMBL/GenBank/DDBJ databases">
        <authorList>
            <consortium name="DOE Joint Genome Institute"/>
            <person name="Kuo A."/>
            <person name="Tarkka M."/>
            <person name="Buscot F."/>
            <person name="Kohler A."/>
            <person name="Nagy L.G."/>
            <person name="Floudas D."/>
            <person name="Copeland A."/>
            <person name="Barry K.W."/>
            <person name="Cichocki N."/>
            <person name="Veneault-Fourrey C."/>
            <person name="LaButti K."/>
            <person name="Lindquist E.A."/>
            <person name="Lipzen A."/>
            <person name="Lundell T."/>
            <person name="Morin E."/>
            <person name="Murat C."/>
            <person name="Sun H."/>
            <person name="Tunlid A."/>
            <person name="Henrissat B."/>
            <person name="Grigoriev I.V."/>
            <person name="Hibbett D.S."/>
            <person name="Martin F."/>
            <person name="Nordberg H.P."/>
            <person name="Cantor M.N."/>
            <person name="Hua S.X."/>
        </authorList>
    </citation>
    <scope>NUCLEOTIDE SEQUENCE [LARGE SCALE GENOMIC DNA]</scope>
    <source>
        <strain evidence="1 2">F 1598</strain>
    </source>
</reference>
<dbReference type="InParanoid" id="A0A0C3EZV0"/>